<dbReference type="InterPro" id="IPR029787">
    <property type="entry name" value="Nucleotide_cyclase"/>
</dbReference>
<dbReference type="SUPFAM" id="SSF55073">
    <property type="entry name" value="Nucleotide cyclase"/>
    <property type="match status" value="1"/>
</dbReference>
<dbReference type="EMBL" id="CP115166">
    <property type="protein sequence ID" value="WDA60255.1"/>
    <property type="molecule type" value="Genomic_DNA"/>
</dbReference>
<gene>
    <name evidence="3" type="ORF">M8445_16305</name>
</gene>
<evidence type="ECO:0000259" key="1">
    <source>
        <dbReference type="PROSITE" id="PS50883"/>
    </source>
</evidence>
<dbReference type="PROSITE" id="PS50887">
    <property type="entry name" value="GGDEF"/>
    <property type="match status" value="1"/>
</dbReference>
<dbReference type="PANTHER" id="PTHR44757:SF2">
    <property type="entry name" value="BIOFILM ARCHITECTURE MAINTENANCE PROTEIN MBAA"/>
    <property type="match status" value="1"/>
</dbReference>
<dbReference type="NCBIfam" id="TIGR00254">
    <property type="entry name" value="GGDEF"/>
    <property type="match status" value="1"/>
</dbReference>
<dbReference type="InterPro" id="IPR011990">
    <property type="entry name" value="TPR-like_helical_dom_sf"/>
</dbReference>
<dbReference type="Pfam" id="PF00563">
    <property type="entry name" value="EAL"/>
    <property type="match status" value="1"/>
</dbReference>
<dbReference type="CDD" id="cd01948">
    <property type="entry name" value="EAL"/>
    <property type="match status" value="1"/>
</dbReference>
<dbReference type="InterPro" id="IPR019734">
    <property type="entry name" value="TPR_rpt"/>
</dbReference>
<keyword evidence="4" id="KW-1185">Reference proteome</keyword>
<dbReference type="InterPro" id="IPR052155">
    <property type="entry name" value="Biofilm_reg_signaling"/>
</dbReference>
<geneLocation type="plasmid" evidence="3 4">
    <name>pDATS01</name>
</geneLocation>
<dbReference type="InterPro" id="IPR043128">
    <property type="entry name" value="Rev_trsase/Diguanyl_cyclase"/>
</dbReference>
<reference evidence="3 4" key="1">
    <citation type="submission" date="2022-12" db="EMBL/GenBank/DDBJ databases">
        <title>Genome Sequence of Deinococcus aquaticus Type Strain PB314.</title>
        <authorList>
            <person name="Albert C."/>
            <person name="Hill J."/>
            <person name="Boren L."/>
            <person name="Scholz-Ng S."/>
            <person name="Fatema N."/>
            <person name="Grosso R."/>
            <person name="Soboslay E."/>
            <person name="Tuohy J."/>
        </authorList>
    </citation>
    <scope>NUCLEOTIDE SEQUENCE [LARGE SCALE GENOMIC DNA]</scope>
    <source>
        <strain evidence="3 4">PB-314</strain>
        <plasmid evidence="3 4">pDATS01</plasmid>
    </source>
</reference>
<dbReference type="PANTHER" id="PTHR44757">
    <property type="entry name" value="DIGUANYLATE CYCLASE DGCP"/>
    <property type="match status" value="1"/>
</dbReference>
<dbReference type="Gene3D" id="3.20.20.450">
    <property type="entry name" value="EAL domain"/>
    <property type="match status" value="1"/>
</dbReference>
<evidence type="ECO:0000313" key="4">
    <source>
        <dbReference type="Proteomes" id="UP001217044"/>
    </source>
</evidence>
<evidence type="ECO:0000313" key="3">
    <source>
        <dbReference type="EMBL" id="WDA60255.1"/>
    </source>
</evidence>
<dbReference type="InterPro" id="IPR035919">
    <property type="entry name" value="EAL_sf"/>
</dbReference>
<name>A0ABY7V589_9DEIO</name>
<dbReference type="Proteomes" id="UP001217044">
    <property type="component" value="Plasmid pDATS01"/>
</dbReference>
<dbReference type="SMART" id="SM00052">
    <property type="entry name" value="EAL"/>
    <property type="match status" value="1"/>
</dbReference>
<dbReference type="RefSeq" id="WP_273991037.1">
    <property type="nucleotide sequence ID" value="NZ_BAABQT010000004.1"/>
</dbReference>
<dbReference type="SUPFAM" id="SSF48452">
    <property type="entry name" value="TPR-like"/>
    <property type="match status" value="2"/>
</dbReference>
<dbReference type="SMART" id="SM00028">
    <property type="entry name" value="TPR"/>
    <property type="match status" value="6"/>
</dbReference>
<dbReference type="SUPFAM" id="SSF141868">
    <property type="entry name" value="EAL domain-like"/>
    <property type="match status" value="1"/>
</dbReference>
<protein>
    <submittedName>
        <fullName evidence="3">Bifunctional diguanylate cyclase/phosphodiesterase</fullName>
    </submittedName>
</protein>
<dbReference type="SMART" id="SM00267">
    <property type="entry name" value="GGDEF"/>
    <property type="match status" value="1"/>
</dbReference>
<sequence length="815" mass="89510">MPNPSQAGKNDIIALKAGDLDLAHSIIQRNASGSEITDSDTNYALGLASKLLGSLDDSLRYFRIAYDNYASKGNEQVQSDILVQLAQVCFSKLQSGQAIQYLEQAAQIRIHLSDLTGAAGIYSNIAIVNISSGHFLEALNYLHDAQKNLLLSDRSSNSINLELSIINNIGYILETQDRKNEAELEYRKGLDISKNSSNKLYNGIFYNNIINLLTKTGNIREAITMSEKAMLELENSDYPELLGTLKLNRALAFSKIKKYHQAAVSLREAHEIIVFNGDENISIENLVTFATVYIKVGQIETGVDYALQALSLAESDNRKQVQVEALQLLADASEGSEPVAAVGYLRRLMAVQAELHEAARDRQLQELTAQAELESARRRVEYEQELRAQAEETIQHQLQELERGRLYDHLTDLPNRVLLHAQLAQRVSRSGGKFLLVSLDLNRFQLVNDTYGHDAADELLRVMGVRAAGLVGSDEMVARVGGDEFALILLGDSLPERLSAVLAALSEPVVLGEERVRVSWSAGAAYWPGDGQDAESLRQASELALSDAKTQGESVVFFDASLHLHAGLEGPLSRALQRGEFELHFQPLVDVSGRRVVCAEALLRWNSPEHGLQMPGTFMPILERSDAIVEVGAWVLREACRAAALWGGVRVAVNLSARQFASRDLRSVVLGALRDSGLPPACLELEITESLMMQSPERAARLLAAFQEDGVRVVLDDFGTGYSSLGYLARFPLSGLKIDRSFVSALEEKPDGHDAAIVRAVVGLSRDMGLELVAEGVESLGQVELLENLGVRIMQGYYFARPSAQWRPLNVPGVR</sequence>
<proteinExistence type="predicted"/>
<dbReference type="PROSITE" id="PS50883">
    <property type="entry name" value="EAL"/>
    <property type="match status" value="1"/>
</dbReference>
<dbReference type="Pfam" id="PF00990">
    <property type="entry name" value="GGDEF"/>
    <property type="match status" value="1"/>
</dbReference>
<dbReference type="InterPro" id="IPR001633">
    <property type="entry name" value="EAL_dom"/>
</dbReference>
<organism evidence="3 4">
    <name type="scientific">Deinococcus aquaticus</name>
    <dbReference type="NCBI Taxonomy" id="328692"/>
    <lineage>
        <taxon>Bacteria</taxon>
        <taxon>Thermotogati</taxon>
        <taxon>Deinococcota</taxon>
        <taxon>Deinococci</taxon>
        <taxon>Deinococcales</taxon>
        <taxon>Deinococcaceae</taxon>
        <taxon>Deinococcus</taxon>
    </lineage>
</organism>
<dbReference type="Gene3D" id="1.25.40.10">
    <property type="entry name" value="Tetratricopeptide repeat domain"/>
    <property type="match status" value="3"/>
</dbReference>
<evidence type="ECO:0000259" key="2">
    <source>
        <dbReference type="PROSITE" id="PS50887"/>
    </source>
</evidence>
<dbReference type="InterPro" id="IPR000160">
    <property type="entry name" value="GGDEF_dom"/>
</dbReference>
<dbReference type="Gene3D" id="3.30.70.270">
    <property type="match status" value="1"/>
</dbReference>
<feature type="domain" description="GGDEF" evidence="2">
    <location>
        <begin position="432"/>
        <end position="560"/>
    </location>
</feature>
<feature type="domain" description="EAL" evidence="1">
    <location>
        <begin position="565"/>
        <end position="815"/>
    </location>
</feature>
<dbReference type="CDD" id="cd01949">
    <property type="entry name" value="GGDEF"/>
    <property type="match status" value="1"/>
</dbReference>
<dbReference type="Pfam" id="PF13181">
    <property type="entry name" value="TPR_8"/>
    <property type="match status" value="1"/>
</dbReference>
<keyword evidence="3" id="KW-0614">Plasmid</keyword>
<accession>A0ABY7V589</accession>